<comment type="caution">
    <text evidence="1">The sequence shown here is derived from an EMBL/GenBank/DDBJ whole genome shotgun (WGS) entry which is preliminary data.</text>
</comment>
<dbReference type="EMBL" id="JAHDYR010000031">
    <property type="protein sequence ID" value="KAG9392868.1"/>
    <property type="molecule type" value="Genomic_DNA"/>
</dbReference>
<name>A0A8J6B0G5_9EUKA</name>
<dbReference type="Proteomes" id="UP000717585">
    <property type="component" value="Unassembled WGS sequence"/>
</dbReference>
<keyword evidence="2" id="KW-1185">Reference proteome</keyword>
<reference evidence="1" key="1">
    <citation type="submission" date="2021-05" db="EMBL/GenBank/DDBJ databases">
        <title>A free-living protist that lacks canonical eukaryotic 1 DNA replication and segregation systems.</title>
        <authorList>
            <person name="Salas-Leiva D.E."/>
            <person name="Tromer E.C."/>
            <person name="Curtis B.A."/>
            <person name="Jerlstrom-Hultqvist J."/>
            <person name="Kolisko M."/>
            <person name="Yi Z."/>
            <person name="Salas-Leiva J.S."/>
            <person name="Gallot-Lavallee L."/>
            <person name="Kops G.J.P.L."/>
            <person name="Archibald J.M."/>
            <person name="Simpson A.G.B."/>
            <person name="Roger A.J."/>
        </authorList>
    </citation>
    <scope>NUCLEOTIDE SEQUENCE</scope>
    <source>
        <strain evidence="1">BICM</strain>
    </source>
</reference>
<proteinExistence type="predicted"/>
<dbReference type="AlphaFoldDB" id="A0A8J6B0G5"/>
<accession>A0A8J6B0G5</accession>
<gene>
    <name evidence="1" type="ORF">J8273_5801</name>
</gene>
<evidence type="ECO:0000313" key="2">
    <source>
        <dbReference type="Proteomes" id="UP000717585"/>
    </source>
</evidence>
<organism evidence="1 2">
    <name type="scientific">Carpediemonas membranifera</name>
    <dbReference type="NCBI Taxonomy" id="201153"/>
    <lineage>
        <taxon>Eukaryota</taxon>
        <taxon>Metamonada</taxon>
        <taxon>Carpediemonas-like organisms</taxon>
        <taxon>Carpediemonas</taxon>
    </lineage>
</organism>
<sequence>MASALKARIALDYKLADATENCRVATKNDIVAAWEGKADRKAASRQEQRARAQIEEGYKTAREEDIQRRREELRAVFEADSDRFAAQISALARR</sequence>
<protein>
    <submittedName>
        <fullName evidence="1">Uncharacterized protein</fullName>
    </submittedName>
</protein>
<evidence type="ECO:0000313" key="1">
    <source>
        <dbReference type="EMBL" id="KAG9392868.1"/>
    </source>
</evidence>